<comment type="caution">
    <text evidence="1">The sequence shown here is derived from an EMBL/GenBank/DDBJ whole genome shotgun (WGS) entry which is preliminary data.</text>
</comment>
<evidence type="ECO:0000313" key="1">
    <source>
        <dbReference type="EMBL" id="KAK3764235.1"/>
    </source>
</evidence>
<dbReference type="EMBL" id="JAWDGP010004460">
    <property type="protein sequence ID" value="KAK3764235.1"/>
    <property type="molecule type" value="Genomic_DNA"/>
</dbReference>
<gene>
    <name evidence="1" type="ORF">RRG08_032941</name>
</gene>
<proteinExistence type="predicted"/>
<name>A0AAE1DBW3_9GAST</name>
<protein>
    <submittedName>
        <fullName evidence="1">Uncharacterized protein</fullName>
    </submittedName>
</protein>
<dbReference type="AlphaFoldDB" id="A0AAE1DBW3"/>
<keyword evidence="2" id="KW-1185">Reference proteome</keyword>
<accession>A0AAE1DBW3</accession>
<sequence length="80" mass="9285">MLVKRKEEVVSCPFLLCLSGLRDARYKANISEASRNTRELKALGQFQADRELWPDLAQLVIPPMYPDPFSLPSCYFHNLW</sequence>
<organism evidence="1 2">
    <name type="scientific">Elysia crispata</name>
    <name type="common">lettuce slug</name>
    <dbReference type="NCBI Taxonomy" id="231223"/>
    <lineage>
        <taxon>Eukaryota</taxon>
        <taxon>Metazoa</taxon>
        <taxon>Spiralia</taxon>
        <taxon>Lophotrochozoa</taxon>
        <taxon>Mollusca</taxon>
        <taxon>Gastropoda</taxon>
        <taxon>Heterobranchia</taxon>
        <taxon>Euthyneura</taxon>
        <taxon>Panpulmonata</taxon>
        <taxon>Sacoglossa</taxon>
        <taxon>Placobranchoidea</taxon>
        <taxon>Plakobranchidae</taxon>
        <taxon>Elysia</taxon>
    </lineage>
</organism>
<evidence type="ECO:0000313" key="2">
    <source>
        <dbReference type="Proteomes" id="UP001283361"/>
    </source>
</evidence>
<reference evidence="1" key="1">
    <citation type="journal article" date="2023" name="G3 (Bethesda)">
        <title>A reference genome for the long-term kleptoplast-retaining sea slug Elysia crispata morphotype clarki.</title>
        <authorList>
            <person name="Eastman K.E."/>
            <person name="Pendleton A.L."/>
            <person name="Shaikh M.A."/>
            <person name="Suttiyut T."/>
            <person name="Ogas R."/>
            <person name="Tomko P."/>
            <person name="Gavelis G."/>
            <person name="Widhalm J.R."/>
            <person name="Wisecaver J.H."/>
        </authorList>
    </citation>
    <scope>NUCLEOTIDE SEQUENCE</scope>
    <source>
        <strain evidence="1">ECLA1</strain>
    </source>
</reference>
<dbReference type="Proteomes" id="UP001283361">
    <property type="component" value="Unassembled WGS sequence"/>
</dbReference>